<dbReference type="EC" id="2.7.7.7" evidence="9"/>
<dbReference type="InterPro" id="IPR050951">
    <property type="entry name" value="Retrovirus_Pol_polyprotein"/>
</dbReference>
<sequence length="854" mass="98305">MRTLLGSLGPRLYRKDDRVHVGGSRALGMDSAHFGRAYLICIPTEWPHGRKWRDKDMIGSKKKSHKLGRYNECFAVSLFDNLAGNESIAKQPLDPLERALLDLLDEENEEDREVVKTLDASKYFKYRGVESLERTAPSKILKPSIEEPPTLELKPLPSHLCYAYLGESDTLPVIISSSLSDLQVEKLLRVLRNHKGAVRWTIADIKGISSSFCMHKILLGDGQKPSVESQRMLNPIMKEVVKKEIIKWLDAGIIYPISDSSWVSPVQCVPKKGGITVVPNMHNELIPTRTVTGWRVCMDYRKLNKATRKDHFPLPFIDQMLDRLAGKEFYCFLDGYSGYNQIAIAPEDQEKTTFTCPYGTFAFRRMPFGLCNALATFQRCMMAIFTDMVKNFLEVFMDDFFVYGNSFDECLNNLSSVLKRCEDTNLVLNWEKCHFMVQEEIVLGHKVSNRGIEVNKAKLETIEKLPPPTSVKGVRSFLGHAGFYRHFIKYFSKISKPLCNLLEKDIPFKFDDACLDAFNDLKGRLISVPIIIVPDWSFPFELMCDASDFAIGAILGQRKDKISRSIYYASKTLNDAQLNYTTTKKELLAVVFAFDKFRSYLVGTKVIVYTDHPAIRYLIEKKDAKPRLIQWVLLLQEFDLEIRDRKGTENQIADHLSRLESPAKTDEPNLINDNFPDEQLLAIVASDVPWTAYKIPIGMSPYHLVFGKACHLPVELEHNAYWAIRKLNFDMQATGEKRLLQLNELDEFRLQAYENAKIYKEKTKRWHDKKIVKRHFEPGQYVLLFNSRLKLFPEKLKSRWSGPFPITEVFPYGAVELENENSQNRFKVNAQRIKHYWGEVVDRQHTSVTLNDVN</sequence>
<dbReference type="PANTHER" id="PTHR37984">
    <property type="entry name" value="PROTEIN CBG26694"/>
    <property type="match status" value="1"/>
</dbReference>
<dbReference type="CDD" id="cd01647">
    <property type="entry name" value="RT_LTR"/>
    <property type="match status" value="1"/>
</dbReference>
<gene>
    <name evidence="9" type="ORF">CDL12_11890</name>
</gene>
<dbReference type="OrthoDB" id="10055717at2759"/>
<dbReference type="PANTHER" id="PTHR37984:SF5">
    <property type="entry name" value="PROTEIN NYNRIN-LIKE"/>
    <property type="match status" value="1"/>
</dbReference>
<dbReference type="STRING" id="429701.A0A2G9HD80"/>
<dbReference type="GO" id="GO:0003887">
    <property type="term" value="F:DNA-directed DNA polymerase activity"/>
    <property type="evidence" value="ECO:0007669"/>
    <property type="project" value="UniProtKB-KW"/>
</dbReference>
<dbReference type="Gene3D" id="3.10.10.10">
    <property type="entry name" value="HIV Type 1 Reverse Transcriptase, subunit A, domain 1"/>
    <property type="match status" value="1"/>
</dbReference>
<dbReference type="GO" id="GO:0004519">
    <property type="term" value="F:endonuclease activity"/>
    <property type="evidence" value="ECO:0007669"/>
    <property type="project" value="UniProtKB-KW"/>
</dbReference>
<dbReference type="InterPro" id="IPR043502">
    <property type="entry name" value="DNA/RNA_pol_sf"/>
</dbReference>
<feature type="domain" description="Reverse transcriptase" evidence="7">
    <location>
        <begin position="291"/>
        <end position="446"/>
    </location>
</feature>
<name>A0A2G9HD80_9LAMI</name>
<evidence type="ECO:0000256" key="4">
    <source>
        <dbReference type="ARBA" id="ARBA00022759"/>
    </source>
</evidence>
<dbReference type="Gene3D" id="3.30.70.270">
    <property type="match status" value="2"/>
</dbReference>
<evidence type="ECO:0000256" key="1">
    <source>
        <dbReference type="ARBA" id="ARBA00022679"/>
    </source>
</evidence>
<keyword evidence="5" id="KW-0378">Hydrolase</keyword>
<evidence type="ECO:0000256" key="5">
    <source>
        <dbReference type="ARBA" id="ARBA00022801"/>
    </source>
</evidence>
<dbReference type="Pfam" id="PF17917">
    <property type="entry name" value="RT_RNaseH"/>
    <property type="match status" value="1"/>
</dbReference>
<evidence type="ECO:0000313" key="10">
    <source>
        <dbReference type="Proteomes" id="UP000231279"/>
    </source>
</evidence>
<dbReference type="InterPro" id="IPR043128">
    <property type="entry name" value="Rev_trsase/Diguanyl_cyclase"/>
</dbReference>
<dbReference type="EMBL" id="NKXS01002065">
    <property type="protein sequence ID" value="PIN15464.1"/>
    <property type="molecule type" value="Genomic_DNA"/>
</dbReference>
<dbReference type="CDD" id="cd09274">
    <property type="entry name" value="RNase_HI_RT_Ty3"/>
    <property type="match status" value="1"/>
</dbReference>
<dbReference type="SUPFAM" id="SSF56672">
    <property type="entry name" value="DNA/RNA polymerases"/>
    <property type="match status" value="1"/>
</dbReference>
<dbReference type="Proteomes" id="UP000231279">
    <property type="component" value="Unassembled WGS sequence"/>
</dbReference>
<feature type="domain" description="Reverse transcriptase RNase H-like" evidence="8">
    <location>
        <begin position="536"/>
        <end position="638"/>
    </location>
</feature>
<keyword evidence="9" id="KW-0239">DNA-directed DNA polymerase</keyword>
<evidence type="ECO:0000259" key="8">
    <source>
        <dbReference type="Pfam" id="PF17917"/>
    </source>
</evidence>
<organism evidence="9 10">
    <name type="scientific">Handroanthus impetiginosus</name>
    <dbReference type="NCBI Taxonomy" id="429701"/>
    <lineage>
        <taxon>Eukaryota</taxon>
        <taxon>Viridiplantae</taxon>
        <taxon>Streptophyta</taxon>
        <taxon>Embryophyta</taxon>
        <taxon>Tracheophyta</taxon>
        <taxon>Spermatophyta</taxon>
        <taxon>Magnoliopsida</taxon>
        <taxon>eudicotyledons</taxon>
        <taxon>Gunneridae</taxon>
        <taxon>Pentapetalae</taxon>
        <taxon>asterids</taxon>
        <taxon>lamiids</taxon>
        <taxon>Lamiales</taxon>
        <taxon>Bignoniaceae</taxon>
        <taxon>Crescentiina</taxon>
        <taxon>Tabebuia alliance</taxon>
        <taxon>Handroanthus</taxon>
    </lineage>
</organism>
<dbReference type="GO" id="GO:0016787">
    <property type="term" value="F:hydrolase activity"/>
    <property type="evidence" value="ECO:0007669"/>
    <property type="project" value="UniProtKB-KW"/>
</dbReference>
<protein>
    <submittedName>
        <fullName evidence="9">DNA-directed DNA polymerase</fullName>
        <ecNumber evidence="9">2.7.7.7</ecNumber>
    </submittedName>
</protein>
<dbReference type="InterPro" id="IPR000477">
    <property type="entry name" value="RT_dom"/>
</dbReference>
<dbReference type="FunFam" id="3.30.70.270:FF:000020">
    <property type="entry name" value="Transposon Tf2-6 polyprotein-like Protein"/>
    <property type="match status" value="1"/>
</dbReference>
<accession>A0A2G9HD80</accession>
<keyword evidence="1 9" id="KW-0808">Transferase</keyword>
<dbReference type="InterPro" id="IPR041373">
    <property type="entry name" value="RT_RNaseH"/>
</dbReference>
<dbReference type="AlphaFoldDB" id="A0A2G9HD80"/>
<evidence type="ECO:0000313" key="9">
    <source>
        <dbReference type="EMBL" id="PIN15464.1"/>
    </source>
</evidence>
<comment type="caution">
    <text evidence="9">The sequence shown here is derived from an EMBL/GenBank/DDBJ whole genome shotgun (WGS) entry which is preliminary data.</text>
</comment>
<evidence type="ECO:0000259" key="7">
    <source>
        <dbReference type="Pfam" id="PF00078"/>
    </source>
</evidence>
<dbReference type="GO" id="GO:0003964">
    <property type="term" value="F:RNA-directed DNA polymerase activity"/>
    <property type="evidence" value="ECO:0007669"/>
    <property type="project" value="UniProtKB-KW"/>
</dbReference>
<dbReference type="Pfam" id="PF00078">
    <property type="entry name" value="RVT_1"/>
    <property type="match status" value="1"/>
</dbReference>
<keyword evidence="4" id="KW-0255">Endonuclease</keyword>
<reference evidence="10" key="1">
    <citation type="journal article" date="2018" name="Gigascience">
        <title>Genome assembly of the Pink Ipe (Handroanthus impetiginosus, Bignoniaceae), a highly valued, ecologically keystone Neotropical timber forest tree.</title>
        <authorList>
            <person name="Silva-Junior O.B."/>
            <person name="Grattapaglia D."/>
            <person name="Novaes E."/>
            <person name="Collevatti R.G."/>
        </authorList>
    </citation>
    <scope>NUCLEOTIDE SEQUENCE [LARGE SCALE GENOMIC DNA]</scope>
    <source>
        <strain evidence="10">cv. UFG-1</strain>
    </source>
</reference>
<keyword evidence="3" id="KW-0540">Nuclease</keyword>
<evidence type="ECO:0000256" key="3">
    <source>
        <dbReference type="ARBA" id="ARBA00022722"/>
    </source>
</evidence>
<keyword evidence="2 9" id="KW-0548">Nucleotidyltransferase</keyword>
<evidence type="ECO:0000256" key="6">
    <source>
        <dbReference type="ARBA" id="ARBA00022918"/>
    </source>
</evidence>
<keyword evidence="6" id="KW-0695">RNA-directed DNA polymerase</keyword>
<proteinExistence type="predicted"/>
<evidence type="ECO:0000256" key="2">
    <source>
        <dbReference type="ARBA" id="ARBA00022695"/>
    </source>
</evidence>
<keyword evidence="10" id="KW-1185">Reference proteome</keyword>